<evidence type="ECO:0000256" key="6">
    <source>
        <dbReference type="ARBA" id="ARBA00022989"/>
    </source>
</evidence>
<dbReference type="GO" id="GO:0031201">
    <property type="term" value="C:SNARE complex"/>
    <property type="evidence" value="ECO:0007669"/>
    <property type="project" value="TreeGrafter"/>
</dbReference>
<comment type="subcellular location">
    <subcellularLocation>
        <location evidence="1">Golgi apparatus membrane</location>
        <topology evidence="1">Single-pass type IV membrane protein</topology>
    </subcellularLocation>
</comment>
<sequence>METWKGTVRRAREIEGLLEARLPELKNPKDVEAALVELRSCVDAMASIVQQAPTTANAAVLQRYTEALSDFEAEFKRSSARAREQRDRENLFRGADTSDIEGGGRDDPNADLDPLAARDPLGLHPLALGYGQRPPFRQ</sequence>
<dbReference type="InterPro" id="IPR023601">
    <property type="entry name" value="Golgi_SNAP_su1"/>
</dbReference>
<keyword evidence="6" id="KW-1133">Transmembrane helix</keyword>
<dbReference type="GO" id="GO:0006906">
    <property type="term" value="P:vesicle fusion"/>
    <property type="evidence" value="ECO:0007669"/>
    <property type="project" value="TreeGrafter"/>
</dbReference>
<keyword evidence="3" id="KW-0813">Transport</keyword>
<dbReference type="PANTHER" id="PTHR21094:SF2">
    <property type="entry name" value="GOLGI SNAP RECEPTOR COMPLEX MEMBER 1"/>
    <property type="match status" value="1"/>
</dbReference>
<evidence type="ECO:0000313" key="10">
    <source>
        <dbReference type="EMBL" id="KAJ8604340.1"/>
    </source>
</evidence>
<dbReference type="GO" id="GO:0015031">
    <property type="term" value="P:protein transport"/>
    <property type="evidence" value="ECO:0007669"/>
    <property type="project" value="UniProtKB-KW"/>
</dbReference>
<dbReference type="GO" id="GO:0005801">
    <property type="term" value="C:cis-Golgi network"/>
    <property type="evidence" value="ECO:0007669"/>
    <property type="project" value="InterPro"/>
</dbReference>
<dbReference type="Proteomes" id="UP001230188">
    <property type="component" value="Unassembled WGS sequence"/>
</dbReference>
<keyword evidence="4" id="KW-0812">Transmembrane</keyword>
<dbReference type="GO" id="GO:0000139">
    <property type="term" value="C:Golgi membrane"/>
    <property type="evidence" value="ECO:0007669"/>
    <property type="project" value="UniProtKB-SubCell"/>
</dbReference>
<feature type="region of interest" description="Disordered" evidence="9">
    <location>
        <begin position="76"/>
        <end position="118"/>
    </location>
</feature>
<reference evidence="10" key="1">
    <citation type="submission" date="2023-01" db="EMBL/GenBank/DDBJ databases">
        <title>Metagenome sequencing of chrysophaentin producing Chrysophaeum taylorii.</title>
        <authorList>
            <person name="Davison J."/>
            <person name="Bewley C."/>
        </authorList>
    </citation>
    <scope>NUCLEOTIDE SEQUENCE</scope>
    <source>
        <strain evidence="10">NIES-1699</strain>
    </source>
</reference>
<evidence type="ECO:0000256" key="1">
    <source>
        <dbReference type="ARBA" id="ARBA00004409"/>
    </source>
</evidence>
<dbReference type="AlphaFoldDB" id="A0AAD7UGI5"/>
<evidence type="ECO:0000256" key="4">
    <source>
        <dbReference type="ARBA" id="ARBA00022692"/>
    </source>
</evidence>
<gene>
    <name evidence="10" type="ORF">CTAYLR_002516</name>
</gene>
<evidence type="ECO:0000256" key="2">
    <source>
        <dbReference type="ARBA" id="ARBA00008473"/>
    </source>
</evidence>
<evidence type="ECO:0000256" key="7">
    <source>
        <dbReference type="ARBA" id="ARBA00023034"/>
    </source>
</evidence>
<evidence type="ECO:0000256" key="8">
    <source>
        <dbReference type="ARBA" id="ARBA00023136"/>
    </source>
</evidence>
<keyword evidence="11" id="KW-1185">Reference proteome</keyword>
<dbReference type="GO" id="GO:0005484">
    <property type="term" value="F:SNAP receptor activity"/>
    <property type="evidence" value="ECO:0007669"/>
    <property type="project" value="TreeGrafter"/>
</dbReference>
<dbReference type="GO" id="GO:0006888">
    <property type="term" value="P:endoplasmic reticulum to Golgi vesicle-mediated transport"/>
    <property type="evidence" value="ECO:0007669"/>
    <property type="project" value="InterPro"/>
</dbReference>
<feature type="compositionally biased region" description="Basic and acidic residues" evidence="9">
    <location>
        <begin position="76"/>
        <end position="91"/>
    </location>
</feature>
<comment type="caution">
    <text evidence="10">The sequence shown here is derived from an EMBL/GenBank/DDBJ whole genome shotgun (WGS) entry which is preliminary data.</text>
</comment>
<evidence type="ECO:0000256" key="5">
    <source>
        <dbReference type="ARBA" id="ARBA00022927"/>
    </source>
</evidence>
<evidence type="ECO:0000313" key="11">
    <source>
        <dbReference type="Proteomes" id="UP001230188"/>
    </source>
</evidence>
<organism evidence="10 11">
    <name type="scientific">Chrysophaeum taylorii</name>
    <dbReference type="NCBI Taxonomy" id="2483200"/>
    <lineage>
        <taxon>Eukaryota</taxon>
        <taxon>Sar</taxon>
        <taxon>Stramenopiles</taxon>
        <taxon>Ochrophyta</taxon>
        <taxon>Pelagophyceae</taxon>
        <taxon>Pelagomonadales</taxon>
        <taxon>Pelagomonadaceae</taxon>
        <taxon>Chrysophaeum</taxon>
    </lineage>
</organism>
<protein>
    <submittedName>
        <fullName evidence="10">Uncharacterized protein</fullName>
    </submittedName>
</protein>
<keyword evidence="7" id="KW-0333">Golgi apparatus</keyword>
<dbReference type="GO" id="GO:0005797">
    <property type="term" value="C:Golgi medial cisterna"/>
    <property type="evidence" value="ECO:0007669"/>
    <property type="project" value="TreeGrafter"/>
</dbReference>
<evidence type="ECO:0000256" key="9">
    <source>
        <dbReference type="SAM" id="MobiDB-lite"/>
    </source>
</evidence>
<proteinExistence type="inferred from homology"/>
<dbReference type="PANTHER" id="PTHR21094">
    <property type="entry name" value="GOS-28 SNARE- RELATED"/>
    <property type="match status" value="1"/>
</dbReference>
<name>A0AAD7UGI5_9STRA</name>
<accession>A0AAD7UGI5</accession>
<keyword evidence="5" id="KW-0653">Protein transport</keyword>
<keyword evidence="8" id="KW-0472">Membrane</keyword>
<comment type="similarity">
    <text evidence="2">Belongs to the GOSR1 family.</text>
</comment>
<dbReference type="EMBL" id="JAQMWT010000334">
    <property type="protein sequence ID" value="KAJ8604340.1"/>
    <property type="molecule type" value="Genomic_DNA"/>
</dbReference>
<dbReference type="GO" id="GO:0048219">
    <property type="term" value="P:inter-Golgi cisterna vesicle-mediated transport"/>
    <property type="evidence" value="ECO:0007669"/>
    <property type="project" value="TreeGrafter"/>
</dbReference>
<evidence type="ECO:0000256" key="3">
    <source>
        <dbReference type="ARBA" id="ARBA00022448"/>
    </source>
</evidence>